<reference evidence="4" key="1">
    <citation type="submission" date="2016-08" db="EMBL/GenBank/DDBJ databases">
        <authorList>
            <person name="Seilhamer J.J."/>
        </authorList>
    </citation>
    <scope>NUCLEOTIDE SEQUENCE</scope>
    <source>
        <strain evidence="4">86</strain>
    </source>
</reference>
<evidence type="ECO:0000313" key="4">
    <source>
        <dbReference type="EMBL" id="SCM79995.1"/>
    </source>
</evidence>
<dbReference type="Pfam" id="PF10145">
    <property type="entry name" value="PhageMin_Tail"/>
    <property type="match status" value="1"/>
</dbReference>
<evidence type="ECO:0000259" key="3">
    <source>
        <dbReference type="Pfam" id="PF10145"/>
    </source>
</evidence>
<dbReference type="RefSeq" id="WP_288198853.1">
    <property type="nucleotide sequence ID" value="NZ_LT608334.1"/>
</dbReference>
<dbReference type="InterPro" id="IPR010090">
    <property type="entry name" value="Phage_tape_meas"/>
</dbReference>
<name>A0A212LQX0_9HYPH</name>
<organism evidence="4">
    <name type="scientific">uncultured Pleomorphomonas sp</name>
    <dbReference type="NCBI Taxonomy" id="442121"/>
    <lineage>
        <taxon>Bacteria</taxon>
        <taxon>Pseudomonadati</taxon>
        <taxon>Pseudomonadota</taxon>
        <taxon>Alphaproteobacteria</taxon>
        <taxon>Hyphomicrobiales</taxon>
        <taxon>Pleomorphomonadaceae</taxon>
        <taxon>Pleomorphomonas</taxon>
        <taxon>environmental samples</taxon>
    </lineage>
</organism>
<feature type="compositionally biased region" description="Low complexity" evidence="2">
    <location>
        <begin position="178"/>
        <end position="187"/>
    </location>
</feature>
<dbReference type="EMBL" id="FMJD01000013">
    <property type="protein sequence ID" value="SCM79995.1"/>
    <property type="molecule type" value="Genomic_DNA"/>
</dbReference>
<gene>
    <name evidence="4" type="ORF">KL86PLE_90747</name>
</gene>
<keyword evidence="1" id="KW-0175">Coiled coil</keyword>
<accession>A0A212LQX0</accession>
<sequence>MASRTATLRLQLIDAFSKPGKGVVKTVSAIEKALASFGKSKAPEIQRLVRQLESLKSKSSAIKAFTDSRRGLKELSQEFKLATSNVARMEAAFKLATKPTAQMKRDLDNARSALQQTRKAFMEQGQAVRTAERALRTYGINGREAISASQKAIRNQIAQTIRQMRRLDREARKPTPVPGGRRPAAPADHGGYRSPAGDAVDMIVGGYVANTGRNIAQRAFSEAVNFDEATAFQRALGQPDLNESDISRLNAQAKKIGGDTRFSNVDVVRAQTLVLQAGIRNADQILNLMGPITDYALAMGTSLDEAAETIRGSALSKRVNLTDAQAVTTFVDFLVKMAKNSGMTNDDVAQYMKYSGAATTTAGLPDTYAAAIGMVLRQAGLRGDEAGVFARTAAAKLVAPTSKGRTALASMGIDYNKYVTMPDAMSVRGLETTISTKFGKRLTADMREAIADLFENGVFTDENGNEMPIASDPGQFNAAVSDIVSPLFAGSKGKVAAADAKALSKAVDDFWKYSAQSVDVVGLLNAVMSSKPNPGALNAFFTERQGARAQILAQKWDQFQKLLDMMSHVEPGTANKIGTIANAGLYGDYTKLTGTVETALTTIGQDWEVAIRPVINSANALIDEFNALSVSTRRLIEAMGAGIALLGGFAAMRSMYGMFGRLTGGAAAATSGGSGGLLGSLGALGMFARYVPWIGAAGAGAIAGNELGKGARELGAVVGGKYYTPADSDEAAYLRQQRDDIAAQIEKIRNESKVPAMADILIQPLQSQLDALDARLRSFNELQIRPQVDSSSIDAALGKANALRNALGGAGASVGTPANSNSFGGPRASGGPVQAGKTYLVGERGPEPFVPGRSGTILPNSSLGGVSMVNHFHLHGKATEEDAMTILRQLNHLLTRSSQTMYGGLR</sequence>
<protein>
    <recommendedName>
        <fullName evidence="3">Phage tail tape measure protein domain-containing protein</fullName>
    </recommendedName>
</protein>
<feature type="domain" description="Phage tail tape measure protein" evidence="3">
    <location>
        <begin position="251"/>
        <end position="454"/>
    </location>
</feature>
<feature type="region of interest" description="Disordered" evidence="2">
    <location>
        <begin position="169"/>
        <end position="193"/>
    </location>
</feature>
<proteinExistence type="predicted"/>
<feature type="coiled-coil region" evidence="1">
    <location>
        <begin position="72"/>
        <end position="120"/>
    </location>
</feature>
<evidence type="ECO:0000256" key="1">
    <source>
        <dbReference type="SAM" id="Coils"/>
    </source>
</evidence>
<evidence type="ECO:0000256" key="2">
    <source>
        <dbReference type="SAM" id="MobiDB-lite"/>
    </source>
</evidence>
<dbReference type="AlphaFoldDB" id="A0A212LQX0"/>
<dbReference type="NCBIfam" id="TIGR01760">
    <property type="entry name" value="tape_meas_TP901"/>
    <property type="match status" value="1"/>
</dbReference>